<protein>
    <submittedName>
        <fullName evidence="2">Uncharacterized protein</fullName>
    </submittedName>
</protein>
<organism evidence="2 3">
    <name type="scientific">Lupinus albus</name>
    <name type="common">White lupine</name>
    <name type="synonym">Lupinus termis</name>
    <dbReference type="NCBI Taxonomy" id="3870"/>
    <lineage>
        <taxon>Eukaryota</taxon>
        <taxon>Viridiplantae</taxon>
        <taxon>Streptophyta</taxon>
        <taxon>Embryophyta</taxon>
        <taxon>Tracheophyta</taxon>
        <taxon>Spermatophyta</taxon>
        <taxon>Magnoliopsida</taxon>
        <taxon>eudicotyledons</taxon>
        <taxon>Gunneridae</taxon>
        <taxon>Pentapetalae</taxon>
        <taxon>rosids</taxon>
        <taxon>fabids</taxon>
        <taxon>Fabales</taxon>
        <taxon>Fabaceae</taxon>
        <taxon>Papilionoideae</taxon>
        <taxon>50 kb inversion clade</taxon>
        <taxon>genistoids sensu lato</taxon>
        <taxon>core genistoids</taxon>
        <taxon>Genisteae</taxon>
        <taxon>Lupinus</taxon>
    </lineage>
</organism>
<keyword evidence="1" id="KW-1133">Transmembrane helix</keyword>
<reference evidence="3" key="1">
    <citation type="journal article" date="2020" name="Nat. Commun.">
        <title>Genome sequence of the cluster root forming white lupin.</title>
        <authorList>
            <person name="Hufnagel B."/>
            <person name="Marques A."/>
            <person name="Soriano A."/>
            <person name="Marques L."/>
            <person name="Divol F."/>
            <person name="Doumas P."/>
            <person name="Sallet E."/>
            <person name="Mancinotti D."/>
            <person name="Carrere S."/>
            <person name="Marande W."/>
            <person name="Arribat S."/>
            <person name="Keller J."/>
            <person name="Huneau C."/>
            <person name="Blein T."/>
            <person name="Aime D."/>
            <person name="Laguerre M."/>
            <person name="Taylor J."/>
            <person name="Schubert V."/>
            <person name="Nelson M."/>
            <person name="Geu-Flores F."/>
            <person name="Crespi M."/>
            <person name="Gallardo-Guerrero K."/>
            <person name="Delaux P.-M."/>
            <person name="Salse J."/>
            <person name="Berges H."/>
            <person name="Guyot R."/>
            <person name="Gouzy J."/>
            <person name="Peret B."/>
        </authorList>
    </citation>
    <scope>NUCLEOTIDE SEQUENCE [LARGE SCALE GENOMIC DNA]</scope>
    <source>
        <strain evidence="3">cv. Amiga</strain>
    </source>
</reference>
<dbReference type="EMBL" id="WOCE01000015">
    <property type="protein sequence ID" value="KAE9598679.1"/>
    <property type="molecule type" value="Genomic_DNA"/>
</dbReference>
<evidence type="ECO:0000256" key="1">
    <source>
        <dbReference type="SAM" id="Phobius"/>
    </source>
</evidence>
<comment type="caution">
    <text evidence="2">The sequence shown here is derived from an EMBL/GenBank/DDBJ whole genome shotgun (WGS) entry which is preliminary data.</text>
</comment>
<evidence type="ECO:0000313" key="3">
    <source>
        <dbReference type="Proteomes" id="UP000447434"/>
    </source>
</evidence>
<dbReference type="Proteomes" id="UP000447434">
    <property type="component" value="Chromosome 15"/>
</dbReference>
<dbReference type="AlphaFoldDB" id="A0A6A4PDF4"/>
<keyword evidence="1" id="KW-0812">Transmembrane</keyword>
<keyword evidence="1" id="KW-0472">Membrane</keyword>
<name>A0A6A4PDF4_LUPAL</name>
<keyword evidence="3" id="KW-1185">Reference proteome</keyword>
<feature type="transmembrane region" description="Helical" evidence="1">
    <location>
        <begin position="20"/>
        <end position="37"/>
    </location>
</feature>
<accession>A0A6A4PDF4</accession>
<evidence type="ECO:0000313" key="2">
    <source>
        <dbReference type="EMBL" id="KAE9598679.1"/>
    </source>
</evidence>
<proteinExistence type="predicted"/>
<gene>
    <name evidence="2" type="ORF">Lalb_Chr15g0083551</name>
</gene>
<sequence length="52" mass="6004">MQSLTYNNVLQDNRIVHCYRVVNLIFYIVITVNVVNLKSGSHENVIKITTLI</sequence>